<dbReference type="Proteomes" id="UP000316196">
    <property type="component" value="Unassembled WGS sequence"/>
</dbReference>
<dbReference type="RefSeq" id="WP_142093712.1">
    <property type="nucleotide sequence ID" value="NZ_BAAAMD010000004.1"/>
</dbReference>
<feature type="domain" description="GTPase-associated protein 1 N-terminal" evidence="2">
    <location>
        <begin position="4"/>
        <end position="137"/>
    </location>
</feature>
<evidence type="ECO:0000259" key="3">
    <source>
        <dbReference type="Pfam" id="PF20014"/>
    </source>
</evidence>
<dbReference type="Pfam" id="PF20014">
    <property type="entry name" value="GAP1-M"/>
    <property type="match status" value="1"/>
</dbReference>
<dbReference type="InterPro" id="IPR045401">
    <property type="entry name" value="GAP1-M"/>
</dbReference>
<dbReference type="EMBL" id="VFOR01000002">
    <property type="protein sequence ID" value="TQL57891.1"/>
    <property type="molecule type" value="Genomic_DNA"/>
</dbReference>
<dbReference type="AlphaFoldDB" id="A0A542ZC92"/>
<accession>A0A542ZC92</accession>
<dbReference type="InterPro" id="IPR045402">
    <property type="entry name" value="GAP1-N2"/>
</dbReference>
<proteinExistence type="predicted"/>
<feature type="domain" description="GTPase-associated protein 1 middle" evidence="3">
    <location>
        <begin position="158"/>
        <end position="260"/>
    </location>
</feature>
<evidence type="ECO:0000313" key="4">
    <source>
        <dbReference type="EMBL" id="TQL57891.1"/>
    </source>
</evidence>
<gene>
    <name evidence="4" type="ORF">FB460_1737</name>
</gene>
<keyword evidence="5" id="KW-1185">Reference proteome</keyword>
<dbReference type="Pfam" id="PF20013">
    <property type="entry name" value="GAP1-N2"/>
    <property type="match status" value="1"/>
</dbReference>
<dbReference type="OrthoDB" id="3250392at2"/>
<evidence type="ECO:0000259" key="2">
    <source>
        <dbReference type="Pfam" id="PF20013"/>
    </source>
</evidence>
<sequence length="859" mass="92906">MTRFAQLTYSSFDRRDGNGGGWQVKDVTGGLSAEEQRLLCGHVATQLDAGVELPRFPTPAEITELPHQMMHMPVRLDDAEALVTWHLAPAGVDASGRPGNVFAHVLVDHDFDPTDGLRPIERWRSPDWLIPYGPEAVLGADLTGEVPGRGHVDRRTVASWLFAPRQWRTNTLAAILDALAGHRAGGLPVVLATEDVDEAANWIAAVSLCTSAGAAAHISFSTLERASGLRHAIGHGIEIICVPRLDVPELAHNDKVVVIDTAAHVEVADLGGEHRTDRGDAIPATPWSAMILELCADPATFVEAVTEMDAAAVSVGDRGLHPAWPAALLIARDPDSDLAHEATTIIARYSPDELRNSELYDVVADGLAADAGSTAEAWHHVVLQGAHDDEPERNLVLAEAAVATYVGLALEDEQWLARPGPGKLPARHLKPDAVNGEWVASAITRMHASDPVVLIHAIELALRMGLERDGTLRQLMIEQVRKQLVPRLIDLEGGHELALQLKELGAETRHLLWGEIARHPQMQWGRRPPGALLASPVVDLLGPAADEPDPLTNVDPSRNTGRRPPSVAPMLTELAFAAVRQADAPEHARFIAAWAQLQAGGVDDQGRRLTPDTVSSLVVPPFDACRTRSMVQRFGPQVPRAWHLPHLLGTGDTSDWREVWMLLQRGPDAMLGYLAALRLEQGKPLGPPPLVVGQARAVAAAAALHPVQDPAARHRAHLVLAATLLHGTLVAVPDALDQPDRMSADEVKMLSEWGPQALSVPRLVEVFARRAQGSPLYEEAPDSGTTARALTWLFGLGATTRTETVPLVVALLQEQAAHGGSDEIIAAVSSVPGLGERDIKSLERWLNHWLRRERRREGW</sequence>
<evidence type="ECO:0000313" key="5">
    <source>
        <dbReference type="Proteomes" id="UP000316196"/>
    </source>
</evidence>
<name>A0A542ZC92_9ACTN</name>
<organism evidence="4 5">
    <name type="scientific">Propioniferax innocua</name>
    <dbReference type="NCBI Taxonomy" id="1753"/>
    <lineage>
        <taxon>Bacteria</taxon>
        <taxon>Bacillati</taxon>
        <taxon>Actinomycetota</taxon>
        <taxon>Actinomycetes</taxon>
        <taxon>Propionibacteriales</taxon>
        <taxon>Propionibacteriaceae</taxon>
        <taxon>Propioniferax</taxon>
    </lineage>
</organism>
<feature type="region of interest" description="Disordered" evidence="1">
    <location>
        <begin position="544"/>
        <end position="564"/>
    </location>
</feature>
<protein>
    <submittedName>
        <fullName evidence="4">Uncharacterized protein</fullName>
    </submittedName>
</protein>
<evidence type="ECO:0000256" key="1">
    <source>
        <dbReference type="SAM" id="MobiDB-lite"/>
    </source>
</evidence>
<reference evidence="4 5" key="1">
    <citation type="submission" date="2019-06" db="EMBL/GenBank/DDBJ databases">
        <title>Sequencing the genomes of 1000 actinobacteria strains.</title>
        <authorList>
            <person name="Klenk H.-P."/>
        </authorList>
    </citation>
    <scope>NUCLEOTIDE SEQUENCE [LARGE SCALE GENOMIC DNA]</scope>
    <source>
        <strain evidence="4 5">DSM 8251</strain>
    </source>
</reference>
<comment type="caution">
    <text evidence="4">The sequence shown here is derived from an EMBL/GenBank/DDBJ whole genome shotgun (WGS) entry which is preliminary data.</text>
</comment>